<dbReference type="RefSeq" id="WP_165326368.1">
    <property type="nucleotide sequence ID" value="NZ_CP049109.1"/>
</dbReference>
<proteinExistence type="predicted"/>
<name>A0A6G6Y3H9_9SPHN</name>
<evidence type="ECO:0000313" key="3">
    <source>
        <dbReference type="Proteomes" id="UP000501568"/>
    </source>
</evidence>
<dbReference type="InterPro" id="IPR029069">
    <property type="entry name" value="HotDog_dom_sf"/>
</dbReference>
<organism evidence="2 3">
    <name type="scientific">Stakelama tenebrarum</name>
    <dbReference type="NCBI Taxonomy" id="2711215"/>
    <lineage>
        <taxon>Bacteria</taxon>
        <taxon>Pseudomonadati</taxon>
        <taxon>Pseudomonadota</taxon>
        <taxon>Alphaproteobacteria</taxon>
        <taxon>Sphingomonadales</taxon>
        <taxon>Sphingomonadaceae</taxon>
        <taxon>Stakelama</taxon>
    </lineage>
</organism>
<dbReference type="Gene3D" id="3.10.129.10">
    <property type="entry name" value="Hotdog Thioesterase"/>
    <property type="match status" value="1"/>
</dbReference>
<dbReference type="Pfam" id="PF01575">
    <property type="entry name" value="MaoC_dehydratas"/>
    <property type="match status" value="1"/>
</dbReference>
<dbReference type="KEGG" id="spzr:G5C33_05900"/>
<sequence>MDVQDKRAIVAAEPGTMLGESQWLTVTQAMIDHFGIATLDDDPMHADPEWAANKGPFGKTVAYGFMTMSLLTHMLHETLGEGPAREPERTGYFLNYGFDKMRLVAPVPVGSRIRGKFRLDDRTLDQSGRARLSIGVEIEIEGEERPALAGTWLAIWVPPSGDAQS</sequence>
<dbReference type="AlphaFoldDB" id="A0A6G6Y3H9"/>
<reference evidence="2 3" key="1">
    <citation type="submission" date="2020-02" db="EMBL/GenBank/DDBJ databases">
        <authorList>
            <person name="Zheng R.K."/>
            <person name="Sun C.M."/>
        </authorList>
    </citation>
    <scope>NUCLEOTIDE SEQUENCE [LARGE SCALE GENOMIC DNA]</scope>
    <source>
        <strain evidence="3">zrk23</strain>
    </source>
</reference>
<keyword evidence="3" id="KW-1185">Reference proteome</keyword>
<accession>A0A6G6Y3H9</accession>
<dbReference type="PANTHER" id="PTHR42993">
    <property type="entry name" value="MAOC-LIKE DEHYDRATASE DOMAIN-CONTAINING PROTEIN"/>
    <property type="match status" value="1"/>
</dbReference>
<dbReference type="Proteomes" id="UP000501568">
    <property type="component" value="Chromosome"/>
</dbReference>
<gene>
    <name evidence="2" type="ORF">G5C33_05900</name>
</gene>
<dbReference type="InterPro" id="IPR002539">
    <property type="entry name" value="MaoC-like_dom"/>
</dbReference>
<feature type="domain" description="MaoC-like" evidence="1">
    <location>
        <begin position="12"/>
        <end position="121"/>
    </location>
</feature>
<protein>
    <submittedName>
        <fullName evidence="2">MaoC family dehydratase</fullName>
    </submittedName>
</protein>
<evidence type="ECO:0000259" key="1">
    <source>
        <dbReference type="Pfam" id="PF01575"/>
    </source>
</evidence>
<dbReference type="EMBL" id="CP049109">
    <property type="protein sequence ID" value="QIG79367.1"/>
    <property type="molecule type" value="Genomic_DNA"/>
</dbReference>
<dbReference type="PANTHER" id="PTHR42993:SF1">
    <property type="entry name" value="MAOC-LIKE DEHYDRATASE DOMAIN-CONTAINING PROTEIN"/>
    <property type="match status" value="1"/>
</dbReference>
<evidence type="ECO:0000313" key="2">
    <source>
        <dbReference type="EMBL" id="QIG79367.1"/>
    </source>
</evidence>
<dbReference type="SUPFAM" id="SSF54637">
    <property type="entry name" value="Thioesterase/thiol ester dehydrase-isomerase"/>
    <property type="match status" value="1"/>
</dbReference>